<dbReference type="PANTHER" id="PTHR33507">
    <property type="entry name" value="INNER MEMBRANE PROTEIN YBBJ"/>
    <property type="match status" value="1"/>
</dbReference>
<sequence length="148" mass="16204">MEELLQLYWIMMFAGLGLIIMELFIGIDTGFDLVLIGSTLIIGGGVGKFSDNPILGVIITGILAVLYIIYRRNYLKSKLTVHTQSSNIDSLVGTKALVIKTITPHKAGQIKVGGETWRAVSDKECIENTYIMIIKIEGVTAYVDTPVV</sequence>
<proteinExistence type="predicted"/>
<dbReference type="InterPro" id="IPR002810">
    <property type="entry name" value="NfeD-like_C"/>
</dbReference>
<evidence type="ECO:0000256" key="5">
    <source>
        <dbReference type="SAM" id="Phobius"/>
    </source>
</evidence>
<evidence type="ECO:0000313" key="7">
    <source>
        <dbReference type="EMBL" id="PIZ45358.1"/>
    </source>
</evidence>
<reference evidence="8" key="1">
    <citation type="submission" date="2017-09" db="EMBL/GenBank/DDBJ databases">
        <title>Depth-based differentiation of microbial function through sediment-hosted aquifers and enrichment of novel symbionts in the deep terrestrial subsurface.</title>
        <authorList>
            <person name="Probst A.J."/>
            <person name="Ladd B."/>
            <person name="Jarett J.K."/>
            <person name="Geller-Mcgrath D.E."/>
            <person name="Sieber C.M.K."/>
            <person name="Emerson J.B."/>
            <person name="Anantharaman K."/>
            <person name="Thomas B.C."/>
            <person name="Malmstrom R."/>
            <person name="Stieglmeier M."/>
            <person name="Klingl A."/>
            <person name="Woyke T."/>
            <person name="Ryan C.M."/>
            <person name="Banfield J.F."/>
        </authorList>
    </citation>
    <scope>NUCLEOTIDE SEQUENCE [LARGE SCALE GENOMIC DNA]</scope>
</reference>
<accession>A0A2M7THP2</accession>
<evidence type="ECO:0000256" key="3">
    <source>
        <dbReference type="ARBA" id="ARBA00022989"/>
    </source>
</evidence>
<name>A0A2M7THP2_UNCKA</name>
<gene>
    <name evidence="7" type="ORF">COY32_05370</name>
</gene>
<feature type="domain" description="NfeD-like C-terminal" evidence="6">
    <location>
        <begin position="89"/>
        <end position="143"/>
    </location>
</feature>
<evidence type="ECO:0000256" key="1">
    <source>
        <dbReference type="ARBA" id="ARBA00004141"/>
    </source>
</evidence>
<evidence type="ECO:0000259" key="6">
    <source>
        <dbReference type="Pfam" id="PF01957"/>
    </source>
</evidence>
<evidence type="ECO:0000256" key="4">
    <source>
        <dbReference type="ARBA" id="ARBA00023136"/>
    </source>
</evidence>
<dbReference type="Gene3D" id="2.40.50.140">
    <property type="entry name" value="Nucleic acid-binding proteins"/>
    <property type="match status" value="1"/>
</dbReference>
<dbReference type="InterPro" id="IPR052165">
    <property type="entry name" value="Membrane_assoc_protease"/>
</dbReference>
<dbReference type="AlphaFoldDB" id="A0A2M7THP2"/>
<organism evidence="7 8">
    <name type="scientific">candidate division WWE3 bacterium CG_4_10_14_0_2_um_filter_41_14</name>
    <dbReference type="NCBI Taxonomy" id="1975072"/>
    <lineage>
        <taxon>Bacteria</taxon>
        <taxon>Katanobacteria</taxon>
    </lineage>
</organism>
<comment type="caution">
    <text evidence="7">The sequence shown here is derived from an EMBL/GenBank/DDBJ whole genome shotgun (WGS) entry which is preliminary data.</text>
</comment>
<dbReference type="GO" id="GO:0005886">
    <property type="term" value="C:plasma membrane"/>
    <property type="evidence" value="ECO:0007669"/>
    <property type="project" value="TreeGrafter"/>
</dbReference>
<feature type="transmembrane region" description="Helical" evidence="5">
    <location>
        <begin position="6"/>
        <end position="25"/>
    </location>
</feature>
<dbReference type="PANTHER" id="PTHR33507:SF3">
    <property type="entry name" value="INNER MEMBRANE PROTEIN YBBJ"/>
    <property type="match status" value="1"/>
</dbReference>
<keyword evidence="2 5" id="KW-0812">Transmembrane</keyword>
<keyword evidence="4 5" id="KW-0472">Membrane</keyword>
<evidence type="ECO:0000313" key="8">
    <source>
        <dbReference type="Proteomes" id="UP000228920"/>
    </source>
</evidence>
<dbReference type="EMBL" id="PFNL01000140">
    <property type="protein sequence ID" value="PIZ45358.1"/>
    <property type="molecule type" value="Genomic_DNA"/>
</dbReference>
<keyword evidence="3 5" id="KW-1133">Transmembrane helix</keyword>
<dbReference type="InterPro" id="IPR012340">
    <property type="entry name" value="NA-bd_OB-fold"/>
</dbReference>
<dbReference type="Pfam" id="PF01957">
    <property type="entry name" value="NfeD"/>
    <property type="match status" value="1"/>
</dbReference>
<evidence type="ECO:0000256" key="2">
    <source>
        <dbReference type="ARBA" id="ARBA00022692"/>
    </source>
</evidence>
<feature type="transmembrane region" description="Helical" evidence="5">
    <location>
        <begin position="53"/>
        <end position="70"/>
    </location>
</feature>
<dbReference type="Proteomes" id="UP000228920">
    <property type="component" value="Unassembled WGS sequence"/>
</dbReference>
<dbReference type="SUPFAM" id="SSF141322">
    <property type="entry name" value="NfeD domain-like"/>
    <property type="match status" value="1"/>
</dbReference>
<comment type="subcellular location">
    <subcellularLocation>
        <location evidence="1">Membrane</location>
        <topology evidence="1">Multi-pass membrane protein</topology>
    </subcellularLocation>
</comment>
<protein>
    <recommendedName>
        <fullName evidence="6">NfeD-like C-terminal domain-containing protein</fullName>
    </recommendedName>
</protein>